<dbReference type="GO" id="GO:0005737">
    <property type="term" value="C:cytoplasm"/>
    <property type="evidence" value="ECO:0007669"/>
    <property type="project" value="TreeGrafter"/>
</dbReference>
<keyword evidence="5" id="KW-1185">Reference proteome</keyword>
<comment type="similarity">
    <text evidence="1 2">Belongs to the endosulfine family.</text>
</comment>
<organism evidence="4 5">
    <name type="scientific">Podospora appendiculata</name>
    <dbReference type="NCBI Taxonomy" id="314037"/>
    <lineage>
        <taxon>Eukaryota</taxon>
        <taxon>Fungi</taxon>
        <taxon>Dikarya</taxon>
        <taxon>Ascomycota</taxon>
        <taxon>Pezizomycotina</taxon>
        <taxon>Sordariomycetes</taxon>
        <taxon>Sordariomycetidae</taxon>
        <taxon>Sordariales</taxon>
        <taxon>Podosporaceae</taxon>
        <taxon>Podospora</taxon>
    </lineage>
</organism>
<dbReference type="Pfam" id="PF04667">
    <property type="entry name" value="Endosulfine"/>
    <property type="match status" value="1"/>
</dbReference>
<reference evidence="4" key="2">
    <citation type="submission" date="2023-06" db="EMBL/GenBank/DDBJ databases">
        <authorList>
            <consortium name="Lawrence Berkeley National Laboratory"/>
            <person name="Haridas S."/>
            <person name="Hensen N."/>
            <person name="Bonometti L."/>
            <person name="Westerberg I."/>
            <person name="Brannstrom I.O."/>
            <person name="Guillou S."/>
            <person name="Cros-Aarteil S."/>
            <person name="Calhoun S."/>
            <person name="Kuo A."/>
            <person name="Mondo S."/>
            <person name="Pangilinan J."/>
            <person name="Riley R."/>
            <person name="Labutti K."/>
            <person name="Andreopoulos B."/>
            <person name="Lipzen A."/>
            <person name="Chen C."/>
            <person name="Yanf M."/>
            <person name="Daum C."/>
            <person name="Ng V."/>
            <person name="Clum A."/>
            <person name="Steindorff A."/>
            <person name="Ohm R."/>
            <person name="Martin F."/>
            <person name="Silar P."/>
            <person name="Natvig D."/>
            <person name="Lalanne C."/>
            <person name="Gautier V."/>
            <person name="Ament-Velasquez S.L."/>
            <person name="Kruys A."/>
            <person name="Hutchinson M.I."/>
            <person name="Powell A.J."/>
            <person name="Barry K."/>
            <person name="Miller A.N."/>
            <person name="Grigoriev I.V."/>
            <person name="Debuchy R."/>
            <person name="Gladieux P."/>
            <person name="Thoren M.H."/>
            <person name="Johannesson H."/>
        </authorList>
    </citation>
    <scope>NUCLEOTIDE SEQUENCE</scope>
    <source>
        <strain evidence="4">CBS 314.62</strain>
    </source>
</reference>
<dbReference type="PANTHER" id="PTHR10358:SF6">
    <property type="entry name" value="ENDOSULFINE, ISOFORM A"/>
    <property type="match status" value="1"/>
</dbReference>
<dbReference type="EMBL" id="JAULSO010000001">
    <property type="protein sequence ID" value="KAK3693290.1"/>
    <property type="molecule type" value="Genomic_DNA"/>
</dbReference>
<evidence type="ECO:0000256" key="2">
    <source>
        <dbReference type="RuleBase" id="RU363120"/>
    </source>
</evidence>
<evidence type="ECO:0000313" key="5">
    <source>
        <dbReference type="Proteomes" id="UP001270362"/>
    </source>
</evidence>
<feature type="compositionally biased region" description="Pro residues" evidence="3">
    <location>
        <begin position="70"/>
        <end position="80"/>
    </location>
</feature>
<evidence type="ECO:0000313" key="4">
    <source>
        <dbReference type="EMBL" id="KAK3693290.1"/>
    </source>
</evidence>
<sequence>MNSLRSKSVNLNMESLSPDELRLLRLYGRVPSFQTRHLKERKYFDSGDYALSKAGRGDSVHVGSLHPAPQNIPHPHPQPSPSVVGRISSKAQDGVKSKGPAAERG</sequence>
<evidence type="ECO:0000256" key="3">
    <source>
        <dbReference type="SAM" id="MobiDB-lite"/>
    </source>
</evidence>
<dbReference type="InterPro" id="IPR006760">
    <property type="entry name" value="Endosulphine"/>
</dbReference>
<dbReference type="AlphaFoldDB" id="A0AAE0XH36"/>
<dbReference type="PANTHER" id="PTHR10358">
    <property type="entry name" value="ENDOSULFINE"/>
    <property type="match status" value="1"/>
</dbReference>
<feature type="compositionally biased region" description="Basic and acidic residues" evidence="3">
    <location>
        <begin position="93"/>
        <end position="105"/>
    </location>
</feature>
<dbReference type="Proteomes" id="UP001270362">
    <property type="component" value="Unassembled WGS sequence"/>
</dbReference>
<dbReference type="GO" id="GO:0004864">
    <property type="term" value="F:protein phosphatase inhibitor activity"/>
    <property type="evidence" value="ECO:0007669"/>
    <property type="project" value="TreeGrafter"/>
</dbReference>
<comment type="caution">
    <text evidence="4">The sequence shown here is derived from an EMBL/GenBank/DDBJ whole genome shotgun (WGS) entry which is preliminary data.</text>
</comment>
<comment type="function">
    <text evidence="2">Plays an essential role in initiation of the G0 program by preventing the degradation of specific nutrient-regulated mRNAs via the 5'-3' mRNA decay pathway.</text>
</comment>
<name>A0AAE0XH36_9PEZI</name>
<gene>
    <name evidence="4" type="ORF">B0T22DRAFT_37488</name>
</gene>
<evidence type="ECO:0000256" key="1">
    <source>
        <dbReference type="ARBA" id="ARBA00010520"/>
    </source>
</evidence>
<accession>A0AAE0XH36</accession>
<protein>
    <recommendedName>
        <fullName evidence="2">mRNA stability protein</fullName>
    </recommendedName>
</protein>
<feature type="region of interest" description="Disordered" evidence="3">
    <location>
        <begin position="55"/>
        <end position="105"/>
    </location>
</feature>
<proteinExistence type="inferred from homology"/>
<reference evidence="4" key="1">
    <citation type="journal article" date="2023" name="Mol. Phylogenet. Evol.">
        <title>Genome-scale phylogeny and comparative genomics of the fungal order Sordariales.</title>
        <authorList>
            <person name="Hensen N."/>
            <person name="Bonometti L."/>
            <person name="Westerberg I."/>
            <person name="Brannstrom I.O."/>
            <person name="Guillou S."/>
            <person name="Cros-Aarteil S."/>
            <person name="Calhoun S."/>
            <person name="Haridas S."/>
            <person name="Kuo A."/>
            <person name="Mondo S."/>
            <person name="Pangilinan J."/>
            <person name="Riley R."/>
            <person name="LaButti K."/>
            <person name="Andreopoulos B."/>
            <person name="Lipzen A."/>
            <person name="Chen C."/>
            <person name="Yan M."/>
            <person name="Daum C."/>
            <person name="Ng V."/>
            <person name="Clum A."/>
            <person name="Steindorff A."/>
            <person name="Ohm R.A."/>
            <person name="Martin F."/>
            <person name="Silar P."/>
            <person name="Natvig D.O."/>
            <person name="Lalanne C."/>
            <person name="Gautier V."/>
            <person name="Ament-Velasquez S.L."/>
            <person name="Kruys A."/>
            <person name="Hutchinson M.I."/>
            <person name="Powell A.J."/>
            <person name="Barry K."/>
            <person name="Miller A.N."/>
            <person name="Grigoriev I.V."/>
            <person name="Debuchy R."/>
            <person name="Gladieux P."/>
            <person name="Hiltunen Thoren M."/>
            <person name="Johannesson H."/>
        </authorList>
    </citation>
    <scope>NUCLEOTIDE SEQUENCE</scope>
    <source>
        <strain evidence="4">CBS 314.62</strain>
    </source>
</reference>